<organism evidence="1 2">
    <name type="scientific">Helianthus annuus</name>
    <name type="common">Common sunflower</name>
    <dbReference type="NCBI Taxonomy" id="4232"/>
    <lineage>
        <taxon>Eukaryota</taxon>
        <taxon>Viridiplantae</taxon>
        <taxon>Streptophyta</taxon>
        <taxon>Embryophyta</taxon>
        <taxon>Tracheophyta</taxon>
        <taxon>Spermatophyta</taxon>
        <taxon>Magnoliopsida</taxon>
        <taxon>eudicotyledons</taxon>
        <taxon>Gunneridae</taxon>
        <taxon>Pentapetalae</taxon>
        <taxon>asterids</taxon>
        <taxon>campanulids</taxon>
        <taxon>Asterales</taxon>
        <taxon>Asteraceae</taxon>
        <taxon>Asteroideae</taxon>
        <taxon>Heliantheae alliance</taxon>
        <taxon>Heliantheae</taxon>
        <taxon>Helianthus</taxon>
    </lineage>
</organism>
<evidence type="ECO:0000313" key="1">
    <source>
        <dbReference type="EMBL" id="KAF5778011.1"/>
    </source>
</evidence>
<proteinExistence type="predicted"/>
<dbReference type="EMBL" id="MNCJ02000327">
    <property type="protein sequence ID" value="KAF5778011.1"/>
    <property type="molecule type" value="Genomic_DNA"/>
</dbReference>
<keyword evidence="2" id="KW-1185">Reference proteome</keyword>
<protein>
    <submittedName>
        <fullName evidence="1">Uncharacterized protein</fullName>
    </submittedName>
</protein>
<reference evidence="1" key="1">
    <citation type="journal article" date="2017" name="Nature">
        <title>The sunflower genome provides insights into oil metabolism, flowering and Asterid evolution.</title>
        <authorList>
            <person name="Badouin H."/>
            <person name="Gouzy J."/>
            <person name="Grassa C.J."/>
            <person name="Murat F."/>
            <person name="Staton S.E."/>
            <person name="Cottret L."/>
            <person name="Lelandais-Briere C."/>
            <person name="Owens G.L."/>
            <person name="Carrere S."/>
            <person name="Mayjonade B."/>
            <person name="Legrand L."/>
            <person name="Gill N."/>
            <person name="Kane N.C."/>
            <person name="Bowers J.E."/>
            <person name="Hubner S."/>
            <person name="Bellec A."/>
            <person name="Berard A."/>
            <person name="Berges H."/>
            <person name="Blanchet N."/>
            <person name="Boniface M.C."/>
            <person name="Brunel D."/>
            <person name="Catrice O."/>
            <person name="Chaidir N."/>
            <person name="Claudel C."/>
            <person name="Donnadieu C."/>
            <person name="Faraut T."/>
            <person name="Fievet G."/>
            <person name="Helmstetter N."/>
            <person name="King M."/>
            <person name="Knapp S.J."/>
            <person name="Lai Z."/>
            <person name="Le Paslier M.C."/>
            <person name="Lippi Y."/>
            <person name="Lorenzon L."/>
            <person name="Mandel J.R."/>
            <person name="Marage G."/>
            <person name="Marchand G."/>
            <person name="Marquand E."/>
            <person name="Bret-Mestries E."/>
            <person name="Morien E."/>
            <person name="Nambeesan S."/>
            <person name="Nguyen T."/>
            <person name="Pegot-Espagnet P."/>
            <person name="Pouilly N."/>
            <person name="Raftis F."/>
            <person name="Sallet E."/>
            <person name="Schiex T."/>
            <person name="Thomas J."/>
            <person name="Vandecasteele C."/>
            <person name="Vares D."/>
            <person name="Vear F."/>
            <person name="Vautrin S."/>
            <person name="Crespi M."/>
            <person name="Mangin B."/>
            <person name="Burke J.M."/>
            <person name="Salse J."/>
            <person name="Munos S."/>
            <person name="Vincourt P."/>
            <person name="Rieseberg L.H."/>
            <person name="Langlade N.B."/>
        </authorList>
    </citation>
    <scope>NUCLEOTIDE SEQUENCE</scope>
    <source>
        <tissue evidence="1">Leaves</tissue>
    </source>
</reference>
<evidence type="ECO:0000313" key="2">
    <source>
        <dbReference type="Proteomes" id="UP000215914"/>
    </source>
</evidence>
<accession>A0A9K3MW67</accession>
<gene>
    <name evidence="1" type="ORF">HanXRQr2_Chr12g0542471</name>
</gene>
<comment type="caution">
    <text evidence="1">The sequence shown here is derived from an EMBL/GenBank/DDBJ whole genome shotgun (WGS) entry which is preliminary data.</text>
</comment>
<name>A0A9K3MW67_HELAN</name>
<dbReference type="Proteomes" id="UP000215914">
    <property type="component" value="Unassembled WGS sequence"/>
</dbReference>
<dbReference type="AlphaFoldDB" id="A0A9K3MW67"/>
<reference evidence="1" key="2">
    <citation type="submission" date="2020-06" db="EMBL/GenBank/DDBJ databases">
        <title>Helianthus annuus Genome sequencing and assembly Release 2.</title>
        <authorList>
            <person name="Gouzy J."/>
            <person name="Langlade N."/>
            <person name="Munos S."/>
        </authorList>
    </citation>
    <scope>NUCLEOTIDE SEQUENCE</scope>
    <source>
        <tissue evidence="1">Leaves</tissue>
    </source>
</reference>
<sequence length="58" mass="6548">MLTPALTCDRLWHPVVVLVSHLAAYVAHPALTGATTHILLYSSFIDKWSLQKYNCNYC</sequence>
<dbReference type="Gramene" id="mRNA:HanXRQr2_Chr12g0542471">
    <property type="protein sequence ID" value="CDS:HanXRQr2_Chr12g0542471.1"/>
    <property type="gene ID" value="HanXRQr2_Chr12g0542471"/>
</dbReference>